<keyword evidence="1" id="KW-0472">Membrane</keyword>
<accession>A0ABT2UPU2</accession>
<dbReference type="RefSeq" id="WP_262687508.1">
    <property type="nucleotide sequence ID" value="NZ_JAOQIO010000107.1"/>
</dbReference>
<evidence type="ECO:0000313" key="4">
    <source>
        <dbReference type="EMBL" id="MCU6796667.1"/>
    </source>
</evidence>
<dbReference type="InterPro" id="IPR011642">
    <property type="entry name" value="Gate_dom"/>
</dbReference>
<keyword evidence="1" id="KW-1133">Transmembrane helix</keyword>
<organism evidence="4 5">
    <name type="scientific">Paenibacillus baimaensis</name>
    <dbReference type="NCBI Taxonomy" id="2982185"/>
    <lineage>
        <taxon>Bacteria</taxon>
        <taxon>Bacillati</taxon>
        <taxon>Bacillota</taxon>
        <taxon>Bacilli</taxon>
        <taxon>Bacillales</taxon>
        <taxon>Paenibacillaceae</taxon>
        <taxon>Paenibacillus</taxon>
    </lineage>
</organism>
<feature type="transmembrane region" description="Helical" evidence="1">
    <location>
        <begin position="523"/>
        <end position="548"/>
    </location>
</feature>
<evidence type="ECO:0000313" key="5">
    <source>
        <dbReference type="Proteomes" id="UP001652445"/>
    </source>
</evidence>
<feature type="domain" description="FeoB-type G" evidence="2">
    <location>
        <begin position="11"/>
        <end position="149"/>
    </location>
</feature>
<dbReference type="InterPro" id="IPR027417">
    <property type="entry name" value="P-loop_NTPase"/>
</dbReference>
<dbReference type="Pfam" id="PF02421">
    <property type="entry name" value="FeoB_N"/>
    <property type="match status" value="1"/>
</dbReference>
<feature type="transmembrane region" description="Helical" evidence="1">
    <location>
        <begin position="338"/>
        <end position="359"/>
    </location>
</feature>
<comment type="caution">
    <text evidence="4">The sequence shown here is derived from an EMBL/GenBank/DDBJ whole genome shotgun (WGS) entry which is preliminary data.</text>
</comment>
<dbReference type="InterPro" id="IPR050860">
    <property type="entry name" value="FeoB_GTPase"/>
</dbReference>
<feature type="transmembrane region" description="Helical" evidence="1">
    <location>
        <begin position="420"/>
        <end position="438"/>
    </location>
</feature>
<dbReference type="PANTHER" id="PTHR43185">
    <property type="entry name" value="FERROUS IRON TRANSPORT PROTEIN B"/>
    <property type="match status" value="1"/>
</dbReference>
<dbReference type="Proteomes" id="UP001652445">
    <property type="component" value="Unassembled WGS sequence"/>
</dbReference>
<gene>
    <name evidence="4" type="ORF">OB236_31530</name>
</gene>
<dbReference type="Pfam" id="PF07670">
    <property type="entry name" value="Gate"/>
    <property type="match status" value="1"/>
</dbReference>
<feature type="transmembrane region" description="Helical" evidence="1">
    <location>
        <begin position="365"/>
        <end position="383"/>
    </location>
</feature>
<feature type="transmembrane region" description="Helical" evidence="1">
    <location>
        <begin position="199"/>
        <end position="218"/>
    </location>
</feature>
<name>A0ABT2UPU2_9BACL</name>
<evidence type="ECO:0000259" key="3">
    <source>
        <dbReference type="Pfam" id="PF07670"/>
    </source>
</evidence>
<dbReference type="EMBL" id="JAOQIO010000107">
    <property type="protein sequence ID" value="MCU6796667.1"/>
    <property type="molecule type" value="Genomic_DNA"/>
</dbReference>
<sequence length="549" mass="59839">MLSQMKASPRSVVLIGFESSGKSSLFRGLTGDAAGEEANFRGSTVMSRKARLSAELELTDLPGIRLKDDSATTKLALEQLSEADTVILVVRGTHAQVELPLLLGAVNLHGKKALLLLTFEDKSSAMLHEIMDYYREWLGIPVTSADSRRLQIHKQQRLIQDIAAAKPMRSTAIPLLAPKIPVVRPQTTWFEHRVWGRGLSLLVTVLIFAVPVYAAYLFSTWMQPIADQAVIRPLTALFSEFPAIIQAVMAGNYGILTLGWYSFLWAFPVVLLVGLSVGLVEESGLKDRITDALDGWLRYIGLNGRDLIPVLSGFGCNVVAVFQSRTCSACTRKSCVSMITYGSACSYQIGASLSIFGSAGHPWLFIPYLLVLFVVGALHTRLWNGRSAAHALPAYDHTTFLQKPTLRGVSWRVRAVIKQFIFQAMPIFILICLVATLLEQVGGLTWLAGIVGPLLAIFHLPSEAAPGILFSILRKDGLLILNEGNGSLLTMLSAGQTFLLVYLASTLTACLVTLWTIGQELGIRFAVTLASKQLLTSVGSTLLLAWLFA</sequence>
<evidence type="ECO:0000256" key="1">
    <source>
        <dbReference type="SAM" id="Phobius"/>
    </source>
</evidence>
<feature type="transmembrane region" description="Helical" evidence="1">
    <location>
        <begin position="258"/>
        <end position="280"/>
    </location>
</feature>
<proteinExistence type="predicted"/>
<protein>
    <submittedName>
        <fullName evidence="4">50S ribosome-binding GTPase</fullName>
    </submittedName>
</protein>
<reference evidence="4 5" key="1">
    <citation type="submission" date="2022-09" db="EMBL/GenBank/DDBJ databases">
        <authorList>
            <person name="Han X.L."/>
            <person name="Wang Q."/>
            <person name="Lu T."/>
        </authorList>
    </citation>
    <scope>NUCLEOTIDE SEQUENCE [LARGE SCALE GENOMIC DNA]</scope>
    <source>
        <strain evidence="4 5">WQ 127069</strain>
    </source>
</reference>
<feature type="domain" description="Nucleoside transporter/FeoB GTPase Gate" evidence="3">
    <location>
        <begin position="263"/>
        <end position="358"/>
    </location>
</feature>
<keyword evidence="5" id="KW-1185">Reference proteome</keyword>
<dbReference type="InterPro" id="IPR030389">
    <property type="entry name" value="G_FEOB_dom"/>
</dbReference>
<evidence type="ECO:0000259" key="2">
    <source>
        <dbReference type="Pfam" id="PF02421"/>
    </source>
</evidence>
<dbReference type="PANTHER" id="PTHR43185:SF1">
    <property type="entry name" value="FE(2+) TRANSPORTER FEOB"/>
    <property type="match status" value="1"/>
</dbReference>
<keyword evidence="1" id="KW-0812">Transmembrane</keyword>
<feature type="transmembrane region" description="Helical" evidence="1">
    <location>
        <begin position="494"/>
        <end position="517"/>
    </location>
</feature>
<dbReference type="SUPFAM" id="SSF52540">
    <property type="entry name" value="P-loop containing nucleoside triphosphate hydrolases"/>
    <property type="match status" value="1"/>
</dbReference>
<dbReference type="Gene3D" id="3.40.50.300">
    <property type="entry name" value="P-loop containing nucleotide triphosphate hydrolases"/>
    <property type="match status" value="1"/>
</dbReference>